<dbReference type="Proteomes" id="UP000184440">
    <property type="component" value="Unassembled WGS sequence"/>
</dbReference>
<name>A0A1M7RKL9_9ACTN</name>
<evidence type="ECO:0000313" key="2">
    <source>
        <dbReference type="Proteomes" id="UP000184440"/>
    </source>
</evidence>
<reference evidence="1 2" key="1">
    <citation type="submission" date="2016-11" db="EMBL/GenBank/DDBJ databases">
        <authorList>
            <person name="Jaros S."/>
            <person name="Januszkiewicz K."/>
            <person name="Wedrychowicz H."/>
        </authorList>
    </citation>
    <scope>NUCLEOTIDE SEQUENCE [LARGE SCALE GENOMIC DNA]</scope>
    <source>
        <strain evidence="1 2">DSM 46144</strain>
    </source>
</reference>
<dbReference type="AlphaFoldDB" id="A0A1M7RKL9"/>
<dbReference type="STRING" id="134849.SAMN05443668_11795"/>
<proteinExistence type="predicted"/>
<sequence length="40" mass="4411">MASNISATKIYREKTHRVASDGGVESVVRLHLITRSKEIG</sequence>
<accession>A0A1M7RKL9</accession>
<organism evidence="1 2">
    <name type="scientific">Cryptosporangium aurantiacum</name>
    <dbReference type="NCBI Taxonomy" id="134849"/>
    <lineage>
        <taxon>Bacteria</taxon>
        <taxon>Bacillati</taxon>
        <taxon>Actinomycetota</taxon>
        <taxon>Actinomycetes</taxon>
        <taxon>Cryptosporangiales</taxon>
        <taxon>Cryptosporangiaceae</taxon>
        <taxon>Cryptosporangium</taxon>
    </lineage>
</organism>
<dbReference type="EMBL" id="FRCS01000017">
    <property type="protein sequence ID" value="SHN46712.1"/>
    <property type="molecule type" value="Genomic_DNA"/>
</dbReference>
<keyword evidence="2" id="KW-1185">Reference proteome</keyword>
<evidence type="ECO:0000313" key="1">
    <source>
        <dbReference type="EMBL" id="SHN46712.1"/>
    </source>
</evidence>
<protein>
    <submittedName>
        <fullName evidence="1">Uncharacterized protein</fullName>
    </submittedName>
</protein>
<gene>
    <name evidence="1" type="ORF">SAMN05443668_11795</name>
</gene>